<accession>A0A9P7KF06</accession>
<sequence length="94" mass="10433">IGESQKKKKTVEKLKTIFTTAATVGGKTQAKKLNTESGIKDMNQGHFTDMICNFVKGLRGGSIKQKQDRVDDLLKTLADNLTSPIWRIQEGIKI</sequence>
<evidence type="ECO:0000313" key="2">
    <source>
        <dbReference type="Proteomes" id="UP000717328"/>
    </source>
</evidence>
<protein>
    <submittedName>
        <fullName evidence="1">Uncharacterized protein</fullName>
    </submittedName>
</protein>
<reference evidence="1" key="1">
    <citation type="submission" date="2021-02" db="EMBL/GenBank/DDBJ databases">
        <authorList>
            <person name="Nieuwenhuis M."/>
            <person name="Van De Peppel L.J.J."/>
        </authorList>
    </citation>
    <scope>NUCLEOTIDE SEQUENCE</scope>
    <source>
        <strain evidence="1">D49</strain>
    </source>
</reference>
<dbReference type="AlphaFoldDB" id="A0A9P7KF06"/>
<name>A0A9P7KF06_9AGAR</name>
<organism evidence="1 2">
    <name type="scientific">Sphagnurus paluster</name>
    <dbReference type="NCBI Taxonomy" id="117069"/>
    <lineage>
        <taxon>Eukaryota</taxon>
        <taxon>Fungi</taxon>
        <taxon>Dikarya</taxon>
        <taxon>Basidiomycota</taxon>
        <taxon>Agaricomycotina</taxon>
        <taxon>Agaricomycetes</taxon>
        <taxon>Agaricomycetidae</taxon>
        <taxon>Agaricales</taxon>
        <taxon>Tricholomatineae</taxon>
        <taxon>Lyophyllaceae</taxon>
        <taxon>Sphagnurus</taxon>
    </lineage>
</organism>
<keyword evidence="2" id="KW-1185">Reference proteome</keyword>
<gene>
    <name evidence="1" type="ORF">H0H81_002244</name>
</gene>
<reference evidence="1" key="2">
    <citation type="submission" date="2021-10" db="EMBL/GenBank/DDBJ databases">
        <title>Phylogenomics reveals ancestral predisposition of the termite-cultivated fungus Termitomyces towards a domesticated lifestyle.</title>
        <authorList>
            <person name="Auxier B."/>
            <person name="Grum-Grzhimaylo A."/>
            <person name="Cardenas M.E."/>
            <person name="Lodge J.D."/>
            <person name="Laessoe T."/>
            <person name="Pedersen O."/>
            <person name="Smith M.E."/>
            <person name="Kuyper T.W."/>
            <person name="Franco-Molano E.A."/>
            <person name="Baroni T.J."/>
            <person name="Aanen D.K."/>
        </authorList>
    </citation>
    <scope>NUCLEOTIDE SEQUENCE</scope>
    <source>
        <strain evidence="1">D49</strain>
    </source>
</reference>
<evidence type="ECO:0000313" key="1">
    <source>
        <dbReference type="EMBL" id="KAG5649736.1"/>
    </source>
</evidence>
<dbReference type="Proteomes" id="UP000717328">
    <property type="component" value="Unassembled WGS sequence"/>
</dbReference>
<comment type="caution">
    <text evidence="1">The sequence shown here is derived from an EMBL/GenBank/DDBJ whole genome shotgun (WGS) entry which is preliminary data.</text>
</comment>
<feature type="non-terminal residue" evidence="1">
    <location>
        <position position="1"/>
    </location>
</feature>
<proteinExistence type="predicted"/>
<dbReference type="EMBL" id="JABCKI010000737">
    <property type="protein sequence ID" value="KAG5649736.1"/>
    <property type="molecule type" value="Genomic_DNA"/>
</dbReference>